<feature type="region of interest" description="Disordered" evidence="5">
    <location>
        <begin position="539"/>
        <end position="560"/>
    </location>
</feature>
<accession>A0A1Y1WEA4</accession>
<dbReference type="PANTHER" id="PTHR23152:SF4">
    <property type="entry name" value="2-OXOADIPATE DEHYDROGENASE COMPLEX COMPONENT E1"/>
    <property type="match status" value="1"/>
</dbReference>
<dbReference type="Pfam" id="PF02779">
    <property type="entry name" value="Transket_pyr"/>
    <property type="match status" value="1"/>
</dbReference>
<dbReference type="InterPro" id="IPR001017">
    <property type="entry name" value="DH_E1"/>
</dbReference>
<keyword evidence="4" id="KW-0786">Thiamine pyrophosphate</keyword>
<keyword evidence="3" id="KW-0560">Oxidoreductase</keyword>
<dbReference type="InterPro" id="IPR011603">
    <property type="entry name" value="2oxoglutarate_DH_E1"/>
</dbReference>
<protein>
    <submittedName>
        <fullName evidence="7">Dehydrogenase E1 and transketolase domain-containing protein 1</fullName>
    </submittedName>
</protein>
<dbReference type="Gene3D" id="3.40.50.970">
    <property type="match status" value="1"/>
</dbReference>
<dbReference type="PANTHER" id="PTHR23152">
    <property type="entry name" value="2-OXOGLUTARATE DEHYDROGENASE"/>
    <property type="match status" value="1"/>
</dbReference>
<dbReference type="GO" id="GO:0030976">
    <property type="term" value="F:thiamine pyrophosphate binding"/>
    <property type="evidence" value="ECO:0007669"/>
    <property type="project" value="InterPro"/>
</dbReference>
<dbReference type="Gene3D" id="3.40.50.11610">
    <property type="entry name" value="Multifunctional 2-oxoglutarate metabolism enzyme, C-terminal domain"/>
    <property type="match status" value="1"/>
</dbReference>
<proteinExistence type="inferred from homology"/>
<dbReference type="Pfam" id="PF16870">
    <property type="entry name" value="OxoGdeHyase_C"/>
    <property type="match status" value="1"/>
</dbReference>
<organism evidence="7 8">
    <name type="scientific">Linderina pennispora</name>
    <dbReference type="NCBI Taxonomy" id="61395"/>
    <lineage>
        <taxon>Eukaryota</taxon>
        <taxon>Fungi</taxon>
        <taxon>Fungi incertae sedis</taxon>
        <taxon>Zoopagomycota</taxon>
        <taxon>Kickxellomycotina</taxon>
        <taxon>Kickxellomycetes</taxon>
        <taxon>Kickxellales</taxon>
        <taxon>Kickxellaceae</taxon>
        <taxon>Linderina</taxon>
    </lineage>
</organism>
<name>A0A1Y1WEA4_9FUNG</name>
<evidence type="ECO:0000313" key="7">
    <source>
        <dbReference type="EMBL" id="ORX71576.1"/>
    </source>
</evidence>
<dbReference type="GeneID" id="63802102"/>
<evidence type="ECO:0000256" key="3">
    <source>
        <dbReference type="ARBA" id="ARBA00023002"/>
    </source>
</evidence>
<evidence type="ECO:0000259" key="6">
    <source>
        <dbReference type="SMART" id="SM00861"/>
    </source>
</evidence>
<dbReference type="GO" id="GO:0006091">
    <property type="term" value="P:generation of precursor metabolites and energy"/>
    <property type="evidence" value="ECO:0007669"/>
    <property type="project" value="UniProtKB-ARBA"/>
</dbReference>
<dbReference type="InterPro" id="IPR042179">
    <property type="entry name" value="KGD_C_sf"/>
</dbReference>
<dbReference type="PIRSF" id="PIRSF000157">
    <property type="entry name" value="Oxoglu_dh_E1"/>
    <property type="match status" value="1"/>
</dbReference>
<gene>
    <name evidence="7" type="ORF">DL89DRAFT_256573</name>
</gene>
<dbReference type="RefSeq" id="XP_040745091.1">
    <property type="nucleotide sequence ID" value="XM_040885454.1"/>
</dbReference>
<evidence type="ECO:0000256" key="2">
    <source>
        <dbReference type="ARBA" id="ARBA00006936"/>
    </source>
</evidence>
<dbReference type="GO" id="GO:0016624">
    <property type="term" value="F:oxidoreductase activity, acting on the aldehyde or oxo group of donors, disulfide as acceptor"/>
    <property type="evidence" value="ECO:0007669"/>
    <property type="project" value="InterPro"/>
</dbReference>
<evidence type="ECO:0000256" key="4">
    <source>
        <dbReference type="ARBA" id="ARBA00023052"/>
    </source>
</evidence>
<evidence type="ECO:0000313" key="8">
    <source>
        <dbReference type="Proteomes" id="UP000193922"/>
    </source>
</evidence>
<dbReference type="SUPFAM" id="SSF52518">
    <property type="entry name" value="Thiamin diphosphate-binding fold (THDP-binding)"/>
    <property type="match status" value="2"/>
</dbReference>
<dbReference type="AlphaFoldDB" id="A0A1Y1WEA4"/>
<evidence type="ECO:0000256" key="5">
    <source>
        <dbReference type="SAM" id="MobiDB-lite"/>
    </source>
</evidence>
<dbReference type="OrthoDB" id="413077at2759"/>
<sequence>MLKAGNSARRAVLPQIVRSASLFRCLSPRAIRKASNRLQPILILANRYHEGAEYGNLAPPQVEPKGCTQKEWNFGSFTPEELRNRQQQPELLHLVNAYRRHGHLSSNLDPLGIKKAELIEELSGGFYGLNEESKAYNIEGVIAPSSGLSRRADLSAIIEALQRTYCRNISYEFEHITSPAVRQWFAGYVESLDTADISLRRERFFEHMTKAEAFEQFVQKKLPNVKRYGLEGSESMAVLLDQLIFEGSCAGMADTVLGLSHRGRVTLMATMFGYSEAEVFHKLRGGSEFPNGSPHTGDFIVDLTKPAVVTFPETNVPMNIDIVHNACHLESGSPVALARAAQRTSILRKPADLTDIQSATMCWPSVFMATLFAGQGIVAETLGMSGLAHFTNGGTIHIVLNNQVGYTTPASHARSTRYASDIAKFADIPIIHVNGEHPEEVARAARIAFAYRSKFRKDVVIDMWTFRTRGHNEMDEPTFTQPAMYKAIHGRKSIPAQFEERLINDGVLTSDYASAFRKSYINTLNMAFAQSLNCNPTEAPKSPRWRMLSPPRSLPVEKPTGVDIGTLKEVGLQSVTPAKGCKVHPRIERFHIKPRVKRLNEDQPVDWATAEAMAFGTLLKEGYHVRLSGQDVGRGTFSQRHAMLVCQDTEQISVPLNLLPGKDAGKIEVVNSNLCEEAALAFEYGVSVEDPFTLAIWEAQFGDFFNNAQTQIDGYVTSGETKWGQQNGLVVLLPHGFDGGGPDHSSCRLERHLLLSNDPVDGNPGQAMPNVYIAFPTTPAQMFHLLRRQMKRNFRKPLIVAGPKTLLRLAQAVSPLSDMGPGTQFQPVLDDPVVQDPRAVRRVMLVSGKLYYDLAKLRSEHPLGEHVAIVRVEELSPFPRQQLYQTISQYTNATDFVWVQEEPRNAGAYSFMAQRVTQLLPEYAPQLRYVGRDEHAAVCSGVDSQQAEEHVRLTREAFEGLRSLVVDLAAESSASQIRHRQLEDSAHSAVMPAIAHRWGEGGRIHAAQGVADQ</sequence>
<dbReference type="NCBIfam" id="NF006914">
    <property type="entry name" value="PRK09404.1"/>
    <property type="match status" value="1"/>
</dbReference>
<dbReference type="InterPro" id="IPR029061">
    <property type="entry name" value="THDP-binding"/>
</dbReference>
<dbReference type="NCBIfam" id="TIGR00239">
    <property type="entry name" value="2oxo_dh_E1"/>
    <property type="match status" value="1"/>
</dbReference>
<dbReference type="STRING" id="61395.A0A1Y1WEA4"/>
<dbReference type="EMBL" id="MCFD01000004">
    <property type="protein sequence ID" value="ORX71576.1"/>
    <property type="molecule type" value="Genomic_DNA"/>
</dbReference>
<dbReference type="Proteomes" id="UP000193922">
    <property type="component" value="Unassembled WGS sequence"/>
</dbReference>
<comment type="similarity">
    <text evidence="2">Belongs to the alpha-ketoglutarate dehydrogenase family.</text>
</comment>
<dbReference type="SMART" id="SM00861">
    <property type="entry name" value="Transket_pyr"/>
    <property type="match status" value="1"/>
</dbReference>
<comment type="cofactor">
    <cofactor evidence="1">
        <name>thiamine diphosphate</name>
        <dbReference type="ChEBI" id="CHEBI:58937"/>
    </cofactor>
</comment>
<dbReference type="Gene3D" id="3.40.50.12470">
    <property type="match status" value="1"/>
</dbReference>
<keyword evidence="8" id="KW-1185">Reference proteome</keyword>
<feature type="domain" description="Transketolase-like pyrimidine-binding" evidence="6">
    <location>
        <begin position="605"/>
        <end position="809"/>
    </location>
</feature>
<dbReference type="InterPro" id="IPR005475">
    <property type="entry name" value="Transketolase-like_Pyr-bd"/>
</dbReference>
<dbReference type="Pfam" id="PF00676">
    <property type="entry name" value="E1_dh"/>
    <property type="match status" value="1"/>
</dbReference>
<dbReference type="InterPro" id="IPR031717">
    <property type="entry name" value="ODO-1/KGD_C"/>
</dbReference>
<dbReference type="Gene3D" id="1.10.287.1150">
    <property type="entry name" value="TPP helical domain"/>
    <property type="match status" value="1"/>
</dbReference>
<evidence type="ECO:0000256" key="1">
    <source>
        <dbReference type="ARBA" id="ARBA00001964"/>
    </source>
</evidence>
<reference evidence="7 8" key="1">
    <citation type="submission" date="2016-07" db="EMBL/GenBank/DDBJ databases">
        <title>Pervasive Adenine N6-methylation of Active Genes in Fungi.</title>
        <authorList>
            <consortium name="DOE Joint Genome Institute"/>
            <person name="Mondo S.J."/>
            <person name="Dannebaum R.O."/>
            <person name="Kuo R.C."/>
            <person name="Labutti K."/>
            <person name="Haridas S."/>
            <person name="Kuo A."/>
            <person name="Salamov A."/>
            <person name="Ahrendt S.R."/>
            <person name="Lipzen A."/>
            <person name="Sullivan W."/>
            <person name="Andreopoulos W.B."/>
            <person name="Clum A."/>
            <person name="Lindquist E."/>
            <person name="Daum C."/>
            <person name="Ramamoorthy G.K."/>
            <person name="Gryganskyi A."/>
            <person name="Culley D."/>
            <person name="Magnuson J.K."/>
            <person name="James T.Y."/>
            <person name="O'Malley M.A."/>
            <person name="Stajich J.E."/>
            <person name="Spatafora J.W."/>
            <person name="Visel A."/>
            <person name="Grigoriev I.V."/>
        </authorList>
    </citation>
    <scope>NUCLEOTIDE SEQUENCE [LARGE SCALE GENOMIC DNA]</scope>
    <source>
        <strain evidence="7 8">ATCC 12442</strain>
    </source>
</reference>
<comment type="caution">
    <text evidence="7">The sequence shown here is derived from an EMBL/GenBank/DDBJ whole genome shotgun (WGS) entry which is preliminary data.</text>
</comment>